<dbReference type="PRINTS" id="PR00868">
    <property type="entry name" value="DNAPOLI"/>
</dbReference>
<dbReference type="FunFam" id="1.10.150.20:FF:000002">
    <property type="entry name" value="DNA polymerase I"/>
    <property type="match status" value="1"/>
</dbReference>
<dbReference type="Gene3D" id="1.20.1060.10">
    <property type="entry name" value="Taq DNA Polymerase, Chain T, domain 4"/>
    <property type="match status" value="1"/>
</dbReference>
<dbReference type="PANTHER" id="PTHR10133:SF62">
    <property type="entry name" value="DNA POLYMERASE THETA"/>
    <property type="match status" value="1"/>
</dbReference>
<evidence type="ECO:0000259" key="1">
    <source>
        <dbReference type="SMART" id="SM00482"/>
    </source>
</evidence>
<dbReference type="CDD" id="cd08638">
    <property type="entry name" value="DNA_pol_A_theta"/>
    <property type="match status" value="1"/>
</dbReference>
<dbReference type="OMA" id="DDRQSIN"/>
<name>A0A0B2W690_TOXCA</name>
<dbReference type="PANTHER" id="PTHR10133">
    <property type="entry name" value="DNA POLYMERASE I"/>
    <property type="match status" value="1"/>
</dbReference>
<dbReference type="Gene3D" id="3.30.70.370">
    <property type="match status" value="1"/>
</dbReference>
<dbReference type="InterPro" id="IPR048960">
    <property type="entry name" value="POLQ-like_helical"/>
</dbReference>
<protein>
    <submittedName>
        <fullName evidence="2">DNA polymerase I, thermostable</fullName>
    </submittedName>
</protein>
<dbReference type="InterPro" id="IPR001098">
    <property type="entry name" value="DNA-dir_DNA_pol_A_palm_dom"/>
</dbReference>
<dbReference type="InterPro" id="IPR002298">
    <property type="entry name" value="DNA_polymerase_A"/>
</dbReference>
<dbReference type="GO" id="GO:0003677">
    <property type="term" value="F:DNA binding"/>
    <property type="evidence" value="ECO:0007669"/>
    <property type="project" value="InterPro"/>
</dbReference>
<dbReference type="Pfam" id="PF21099">
    <property type="entry name" value="POLQ_helical"/>
    <property type="match status" value="1"/>
</dbReference>
<accession>A0A0B2W690</accession>
<dbReference type="SMART" id="SM00482">
    <property type="entry name" value="POLAc"/>
    <property type="match status" value="1"/>
</dbReference>
<reference evidence="2 3" key="1">
    <citation type="submission" date="2014-11" db="EMBL/GenBank/DDBJ databases">
        <title>Genetic blueprint of the zoonotic pathogen Toxocara canis.</title>
        <authorList>
            <person name="Zhu X.-Q."/>
            <person name="Korhonen P.K."/>
            <person name="Cai H."/>
            <person name="Young N.D."/>
            <person name="Nejsum P."/>
            <person name="von Samson-Himmelstjerna G."/>
            <person name="Boag P.R."/>
            <person name="Tan P."/>
            <person name="Li Q."/>
            <person name="Min J."/>
            <person name="Yang Y."/>
            <person name="Wang X."/>
            <person name="Fang X."/>
            <person name="Hall R.S."/>
            <person name="Hofmann A."/>
            <person name="Sternberg P.W."/>
            <person name="Jex A.R."/>
            <person name="Gasser R.B."/>
        </authorList>
    </citation>
    <scope>NUCLEOTIDE SEQUENCE [LARGE SCALE GENOMIC DNA]</scope>
    <source>
        <strain evidence="2">PN_DK_2014</strain>
    </source>
</reference>
<evidence type="ECO:0000313" key="2">
    <source>
        <dbReference type="EMBL" id="KHN89097.1"/>
    </source>
</evidence>
<dbReference type="GO" id="GO:0003887">
    <property type="term" value="F:DNA-directed DNA polymerase activity"/>
    <property type="evidence" value="ECO:0007669"/>
    <property type="project" value="InterPro"/>
</dbReference>
<dbReference type="EMBL" id="JPKZ01000060">
    <property type="protein sequence ID" value="KHN89097.1"/>
    <property type="molecule type" value="Genomic_DNA"/>
</dbReference>
<dbReference type="Gene3D" id="1.10.150.20">
    <property type="entry name" value="5' to 3' exonuclease, C-terminal subdomain"/>
    <property type="match status" value="1"/>
</dbReference>
<dbReference type="GO" id="GO:0006261">
    <property type="term" value="P:DNA-templated DNA replication"/>
    <property type="evidence" value="ECO:0007669"/>
    <property type="project" value="InterPro"/>
</dbReference>
<feature type="domain" description="DNA-directed DNA polymerase family A palm" evidence="1">
    <location>
        <begin position="1184"/>
        <end position="1387"/>
    </location>
</feature>
<keyword evidence="3" id="KW-1185">Reference proteome</keyword>
<dbReference type="GO" id="GO:0097681">
    <property type="term" value="P:double-strand break repair via alternative nonhomologous end joining"/>
    <property type="evidence" value="ECO:0007669"/>
    <property type="project" value="TreeGrafter"/>
</dbReference>
<evidence type="ECO:0000313" key="3">
    <source>
        <dbReference type="Proteomes" id="UP000031036"/>
    </source>
</evidence>
<dbReference type="InterPro" id="IPR043502">
    <property type="entry name" value="DNA/RNA_pol_sf"/>
</dbReference>
<dbReference type="OrthoDB" id="2320933at2759"/>
<dbReference type="SUPFAM" id="SSF56672">
    <property type="entry name" value="DNA/RNA polymerases"/>
    <property type="match status" value="1"/>
</dbReference>
<dbReference type="SUPFAM" id="SSF158702">
    <property type="entry name" value="Sec63 N-terminal domain-like"/>
    <property type="match status" value="1"/>
</dbReference>
<proteinExistence type="predicted"/>
<gene>
    <name evidence="2" type="primary">polA</name>
    <name evidence="2" type="ORF">Tcan_02751</name>
</gene>
<dbReference type="STRING" id="6265.A0A0B2W690"/>
<dbReference type="Gene3D" id="1.10.3380.20">
    <property type="match status" value="1"/>
</dbReference>
<sequence>MELWAGESIVVCREQQLDAVKRVLQRMPLRVSRSSLKRARLKLIVEAVCSGLCGSDVKLSHLLQLTYFEGLTGLEDELEWLISKRLLALQKDGSDVLLRGTQLGRAVLSSSLPPDIALLVYADLERASRALILDNELHLLYLVTPLNNTAVWTGFLDWSHYYTIWSKLPHQLQRVGQMVGVSERFLLEKMRGRVTASSADVQVHLRFISALALFELINERPLITVARRFRINRGALQSLQQQSATYACMVVAFCERLGWVYLRSILDGFSERLAFGVRRELTELVKLLGMDARRARAFHERRITTIASLATTPIEQIAKILRSAVPFVARNGDRAGLNRWLSGEKAMTDLDAATLLAARARQYLASSVRGLGVFSETQLSLLMSTTTDEGMGQRESSCETSTNKANSVLSSKVDNAKQENSVLDQSLLELSACDLFDHSSIYGEECFDEQLLYASQSDNESKNPAKEFAQRNSSSIEHERVFVDEEQQMNQDKENYPPNNVVSDDETNVEKIMKKMSRTSISSSNVQPLASLFTSKSKIRSPRRSSIEMAIKGDGCNKEVDDGSCISTLLDECLGENEENYIPENDKSCILEDKKANIHKNKQFRSRETGGLGLPENERGTLVDLVAVEEKDERTERAEVTVENSKTATIDNTRVKNNGIQTNANGQLGVGQEIGDKEIPSSEEEQQTLGLFDASGDLFEASKSSSLASETPQDVRVKRARQCGSIGSPLSPNCRSPLSKFVKLSSPCSTSSPLTFPDTSSPHSLKKNFSPLAKVDGTYTKTPSRRGEAIRLKMSQDVKGEANSERSRNFVIDDVCRSHSRWLSFTEEVRSWSEIGVGIWLGRHTSRNEVDVIAVALCASDGKPAFIPFDDSCIYGNDREEADFPSCTPVDSISVAERIALFESVLASTEQRKILFDLLAATRALNSPTFSFDLIINRLSNCVCIKTLSFLAHFRTADGESPLTFHELITRVMPSVSVSNIWKAGCSNGRIISSTYAFVNVRLYEYLMPLAIRLSSERSVTLELDSIMLLARLEATGIAFDRKTANDLVEKMKKELSLLEEEGRRLAGIPFNFESPSEIANVLFVRMCIPPVGATGGNSCIGRRHYSTNKNVLHQLAKQHPIAGVILKWRKLNTALSSSLHNLLRLCKSDDRIHCSFTAFSPTGRVQSVNPNVQNVQKDALISSLSVRSLFVAPPGYVLVSADYCQLELRVLAGLSRDPALNELFCSGGDLFEIMADRWNADSSTGITVDRQKMKQLCYAIIYGMGATSLGEQIGVSKQTAQHFIDSFFKKFAKVRSWIDAILERCHQDRCSVTVMGRRRPLKDANSSIQNDRAKAERQAVNSTIQGSASEIFKLALLRLERSLKGVDARIVMQVHDEVIVEVSQASLAIAVERIRNAMCSALPEFPIPLTVKISSGMSWGDLSLMNT</sequence>
<dbReference type="Proteomes" id="UP000031036">
    <property type="component" value="Unassembled WGS sequence"/>
</dbReference>
<organism evidence="2 3">
    <name type="scientific">Toxocara canis</name>
    <name type="common">Canine roundworm</name>
    <dbReference type="NCBI Taxonomy" id="6265"/>
    <lineage>
        <taxon>Eukaryota</taxon>
        <taxon>Metazoa</taxon>
        <taxon>Ecdysozoa</taxon>
        <taxon>Nematoda</taxon>
        <taxon>Chromadorea</taxon>
        <taxon>Rhabditida</taxon>
        <taxon>Spirurina</taxon>
        <taxon>Ascaridomorpha</taxon>
        <taxon>Ascaridoidea</taxon>
        <taxon>Toxocaridae</taxon>
        <taxon>Toxocara</taxon>
    </lineage>
</organism>
<comment type="caution">
    <text evidence="2">The sequence shown here is derived from an EMBL/GenBank/DDBJ whole genome shotgun (WGS) entry which is preliminary data.</text>
</comment>
<dbReference type="Pfam" id="PF00476">
    <property type="entry name" value="DNA_pol_A"/>
    <property type="match status" value="1"/>
</dbReference>